<dbReference type="Proteomes" id="UP000028960">
    <property type="component" value="Segment"/>
</dbReference>
<name>A0A076G421_9CAUD</name>
<dbReference type="KEGG" id="vg:22276309"/>
<evidence type="ECO:0000313" key="1">
    <source>
        <dbReference type="EMBL" id="AII26961.1"/>
    </source>
</evidence>
<dbReference type="GeneID" id="22276309"/>
<proteinExistence type="predicted"/>
<evidence type="ECO:0000313" key="2">
    <source>
        <dbReference type="Proteomes" id="UP000028960"/>
    </source>
</evidence>
<dbReference type="RefSeq" id="YP_009098051.1">
    <property type="nucleotide sequence ID" value="NC_025416.1"/>
</dbReference>
<reference evidence="1 2" key="1">
    <citation type="journal article" date="2014" name="Appl. Environ. Microbiol.">
        <title>Combined Use of Bacteriophage K and a Novel Bacteriophage To Reduce Staphylococcus aureus Biofilm Formation.</title>
        <authorList>
            <person name="Alves D.R."/>
            <person name="Gaudion A."/>
            <person name="Bean J.E."/>
            <person name="Perez Esteban P."/>
            <person name="Arnot T.C."/>
            <person name="Harper D.R."/>
            <person name="Kot W."/>
            <person name="Hansen L.H."/>
            <person name="Enright M.C."/>
            <person name="Jenkins A.T."/>
        </authorList>
    </citation>
    <scope>NUCLEOTIDE SEQUENCE [LARGE SCALE GENOMIC DNA]</scope>
</reference>
<sequence>MRKYKEYLNKTDEENLAEDWERIKEDLWKVFKDMKPKINTLDISNVVSKDLDKSKPILQFQDSDRVIENICNVEGLEDGLSKMKKIFDDSNFEKHYYNRIVEHDEYYWIDYGSHHCFFRVTKGDK</sequence>
<keyword evidence="2" id="KW-1185">Reference proteome</keyword>
<dbReference type="EMBL" id="KJ888149">
    <property type="protein sequence ID" value="AII26961.1"/>
    <property type="molecule type" value="Genomic_DNA"/>
</dbReference>
<organism evidence="1 2">
    <name type="scientific">Staphylococcus phage MCE-2014</name>
    <dbReference type="NCBI Taxonomy" id="1524910"/>
    <lineage>
        <taxon>Viruses</taxon>
        <taxon>Duplodnaviria</taxon>
        <taxon>Heunggongvirae</taxon>
        <taxon>Uroviricota</taxon>
        <taxon>Caudoviricetes</taxon>
        <taxon>Herelleviridae</taxon>
        <taxon>Twortvirinae</taxon>
        <taxon>Kayvirus</taxon>
        <taxon>Kayvirus MCE2014</taxon>
    </lineage>
</organism>
<accession>A0A076G421</accession>
<protein>
    <submittedName>
        <fullName evidence="1">Uncharacterized protein</fullName>
    </submittedName>
</protein>